<proteinExistence type="predicted"/>
<keyword evidence="1" id="KW-0812">Transmembrane</keyword>
<evidence type="ECO:0000256" key="1">
    <source>
        <dbReference type="SAM" id="Phobius"/>
    </source>
</evidence>
<dbReference type="AlphaFoldDB" id="A0AA88TT82"/>
<sequence length="150" mass="16605">MDRGILGGLECVETTGMPAALADINGVYYCMNTRTPPKLSNSTRLHLTESVQLTECHNHTVEEFIDQNSMGVNCIDQNQTQWRSITIAAALMNGLLLIVLIGLLNVFVGNRRSAEHSQLSADLQQTQVTKQPQDKLHLKKCESTLITKIV</sequence>
<keyword evidence="1" id="KW-0472">Membrane</keyword>
<organism evidence="2 3">
    <name type="scientific">Cirrhinus molitorella</name>
    <name type="common">mud carp</name>
    <dbReference type="NCBI Taxonomy" id="172907"/>
    <lineage>
        <taxon>Eukaryota</taxon>
        <taxon>Metazoa</taxon>
        <taxon>Chordata</taxon>
        <taxon>Craniata</taxon>
        <taxon>Vertebrata</taxon>
        <taxon>Euteleostomi</taxon>
        <taxon>Actinopterygii</taxon>
        <taxon>Neopterygii</taxon>
        <taxon>Teleostei</taxon>
        <taxon>Ostariophysi</taxon>
        <taxon>Cypriniformes</taxon>
        <taxon>Cyprinidae</taxon>
        <taxon>Labeoninae</taxon>
        <taxon>Labeonini</taxon>
        <taxon>Cirrhinus</taxon>
    </lineage>
</organism>
<reference evidence="2" key="1">
    <citation type="submission" date="2023-08" db="EMBL/GenBank/DDBJ databases">
        <title>Chromosome-level Genome Assembly of mud carp (Cirrhinus molitorella).</title>
        <authorList>
            <person name="Liu H."/>
        </authorList>
    </citation>
    <scope>NUCLEOTIDE SEQUENCE</scope>
    <source>
        <strain evidence="2">Prfri</strain>
        <tissue evidence="2">Muscle</tissue>
    </source>
</reference>
<evidence type="ECO:0000313" key="2">
    <source>
        <dbReference type="EMBL" id="KAK2907133.1"/>
    </source>
</evidence>
<comment type="caution">
    <text evidence="2">The sequence shown here is derived from an EMBL/GenBank/DDBJ whole genome shotgun (WGS) entry which is preliminary data.</text>
</comment>
<dbReference type="EMBL" id="JAUYZG010000005">
    <property type="protein sequence ID" value="KAK2907133.1"/>
    <property type="molecule type" value="Genomic_DNA"/>
</dbReference>
<name>A0AA88TT82_9TELE</name>
<evidence type="ECO:0000313" key="3">
    <source>
        <dbReference type="Proteomes" id="UP001187343"/>
    </source>
</evidence>
<keyword evidence="3" id="KW-1185">Reference proteome</keyword>
<accession>A0AA88TT82</accession>
<feature type="transmembrane region" description="Helical" evidence="1">
    <location>
        <begin position="85"/>
        <end position="108"/>
    </location>
</feature>
<keyword evidence="1" id="KW-1133">Transmembrane helix</keyword>
<protein>
    <submittedName>
        <fullName evidence="2">Uncharacterized protein</fullName>
    </submittedName>
</protein>
<gene>
    <name evidence="2" type="ORF">Q8A67_006118</name>
</gene>
<dbReference type="Proteomes" id="UP001187343">
    <property type="component" value="Unassembled WGS sequence"/>
</dbReference>